<feature type="non-terminal residue" evidence="1">
    <location>
        <position position="1"/>
    </location>
</feature>
<gene>
    <name evidence="1" type="ORF">BpHYR1_015150</name>
</gene>
<keyword evidence="2" id="KW-1185">Reference proteome</keyword>
<dbReference type="AlphaFoldDB" id="A0A3M7PBW2"/>
<name>A0A3M7PBW2_BRAPC</name>
<evidence type="ECO:0000313" key="1">
    <source>
        <dbReference type="EMBL" id="RMZ96503.1"/>
    </source>
</evidence>
<proteinExistence type="predicted"/>
<accession>A0A3M7PBW2</accession>
<dbReference type="EMBL" id="REGN01012142">
    <property type="protein sequence ID" value="RMZ96503.1"/>
    <property type="molecule type" value="Genomic_DNA"/>
</dbReference>
<reference evidence="1 2" key="1">
    <citation type="journal article" date="2018" name="Sci. Rep.">
        <title>Genomic signatures of local adaptation to the degree of environmental predictability in rotifers.</title>
        <authorList>
            <person name="Franch-Gras L."/>
            <person name="Hahn C."/>
            <person name="Garcia-Roger E.M."/>
            <person name="Carmona M.J."/>
            <person name="Serra M."/>
            <person name="Gomez A."/>
        </authorList>
    </citation>
    <scope>NUCLEOTIDE SEQUENCE [LARGE SCALE GENOMIC DNA]</scope>
    <source>
        <strain evidence="1">HYR1</strain>
    </source>
</reference>
<evidence type="ECO:0000313" key="2">
    <source>
        <dbReference type="Proteomes" id="UP000276133"/>
    </source>
</evidence>
<organism evidence="1 2">
    <name type="scientific">Brachionus plicatilis</name>
    <name type="common">Marine rotifer</name>
    <name type="synonym">Brachionus muelleri</name>
    <dbReference type="NCBI Taxonomy" id="10195"/>
    <lineage>
        <taxon>Eukaryota</taxon>
        <taxon>Metazoa</taxon>
        <taxon>Spiralia</taxon>
        <taxon>Gnathifera</taxon>
        <taxon>Rotifera</taxon>
        <taxon>Eurotatoria</taxon>
        <taxon>Monogononta</taxon>
        <taxon>Pseudotrocha</taxon>
        <taxon>Ploima</taxon>
        <taxon>Brachionidae</taxon>
        <taxon>Brachionus</taxon>
    </lineage>
</organism>
<dbReference type="Proteomes" id="UP000276133">
    <property type="component" value="Unassembled WGS sequence"/>
</dbReference>
<sequence length="59" mass="6945">NLIPESQSLSENEPLKELHQTEIQLPNIPVVRKLRVVELIHEMIHPQLLFEDLKYSFVV</sequence>
<comment type="caution">
    <text evidence="1">The sequence shown here is derived from an EMBL/GenBank/DDBJ whole genome shotgun (WGS) entry which is preliminary data.</text>
</comment>
<protein>
    <submittedName>
        <fullName evidence="1">Uncharacterized protein</fullName>
    </submittedName>
</protein>